<proteinExistence type="predicted"/>
<dbReference type="Gene3D" id="3.30.565.10">
    <property type="entry name" value="Histidine kinase-like ATPase, C-terminal domain"/>
    <property type="match status" value="1"/>
</dbReference>
<keyword evidence="11 16" id="KW-1133">Transmembrane helix</keyword>
<evidence type="ECO:0000256" key="5">
    <source>
        <dbReference type="ARBA" id="ARBA00022519"/>
    </source>
</evidence>
<dbReference type="SMART" id="SM00387">
    <property type="entry name" value="HATPase_c"/>
    <property type="match status" value="1"/>
</dbReference>
<keyword evidence="6 14" id="KW-0597">Phosphoprotein</keyword>
<evidence type="ECO:0000256" key="6">
    <source>
        <dbReference type="ARBA" id="ARBA00022553"/>
    </source>
</evidence>
<feature type="coiled-coil region" evidence="15">
    <location>
        <begin position="117"/>
        <end position="160"/>
    </location>
</feature>
<evidence type="ECO:0000259" key="18">
    <source>
        <dbReference type="PROSITE" id="PS50110"/>
    </source>
</evidence>
<keyword evidence="7" id="KW-0808">Transferase</keyword>
<feature type="transmembrane region" description="Helical" evidence="16">
    <location>
        <begin position="276"/>
        <end position="297"/>
    </location>
</feature>
<dbReference type="SMART" id="SM00388">
    <property type="entry name" value="HisKA"/>
    <property type="match status" value="1"/>
</dbReference>
<dbReference type="InterPro" id="IPR003594">
    <property type="entry name" value="HATPase_dom"/>
</dbReference>
<feature type="domain" description="Histidine kinase" evidence="17">
    <location>
        <begin position="329"/>
        <end position="547"/>
    </location>
</feature>
<dbReference type="Proteomes" id="UP000198336">
    <property type="component" value="Unassembled WGS sequence"/>
</dbReference>
<keyword evidence="15" id="KW-0175">Coiled coil</keyword>
<dbReference type="InterPro" id="IPR008207">
    <property type="entry name" value="Sig_transdc_His_kin_Hpt_dom"/>
</dbReference>
<evidence type="ECO:0000313" key="20">
    <source>
        <dbReference type="EMBL" id="OXA99681.1"/>
    </source>
</evidence>
<dbReference type="Gene3D" id="1.20.120.160">
    <property type="entry name" value="HPT domain"/>
    <property type="match status" value="1"/>
</dbReference>
<keyword evidence="21" id="KW-1185">Reference proteome</keyword>
<evidence type="ECO:0000256" key="15">
    <source>
        <dbReference type="SAM" id="Coils"/>
    </source>
</evidence>
<keyword evidence="10" id="KW-0067">ATP-binding</keyword>
<dbReference type="InterPro" id="IPR004358">
    <property type="entry name" value="Sig_transdc_His_kin-like_C"/>
</dbReference>
<evidence type="ECO:0000256" key="7">
    <source>
        <dbReference type="ARBA" id="ARBA00022679"/>
    </source>
</evidence>
<dbReference type="Gene3D" id="3.40.50.2300">
    <property type="match status" value="1"/>
</dbReference>
<evidence type="ECO:0000256" key="8">
    <source>
        <dbReference type="ARBA" id="ARBA00022692"/>
    </source>
</evidence>
<evidence type="ECO:0000256" key="4">
    <source>
        <dbReference type="ARBA" id="ARBA00022475"/>
    </source>
</evidence>
<dbReference type="FunFam" id="3.30.565.10:FF:000010">
    <property type="entry name" value="Sensor histidine kinase RcsC"/>
    <property type="match status" value="1"/>
</dbReference>
<dbReference type="InterPro" id="IPR011006">
    <property type="entry name" value="CheY-like_superfamily"/>
</dbReference>
<evidence type="ECO:0000256" key="1">
    <source>
        <dbReference type="ARBA" id="ARBA00000085"/>
    </source>
</evidence>
<feature type="domain" description="HPt" evidence="19">
    <location>
        <begin position="721"/>
        <end position="812"/>
    </location>
</feature>
<dbReference type="Pfam" id="PF00072">
    <property type="entry name" value="Response_reg"/>
    <property type="match status" value="1"/>
</dbReference>
<dbReference type="InterPro" id="IPR001789">
    <property type="entry name" value="Sig_transdc_resp-reg_receiver"/>
</dbReference>
<dbReference type="PRINTS" id="PR00344">
    <property type="entry name" value="BCTRLSENSOR"/>
</dbReference>
<dbReference type="InterPro" id="IPR005467">
    <property type="entry name" value="His_kinase_dom"/>
</dbReference>
<accession>A0A226I1U7</accession>
<keyword evidence="12 16" id="KW-0472">Membrane</keyword>
<dbReference type="InterPro" id="IPR003661">
    <property type="entry name" value="HisK_dim/P_dom"/>
</dbReference>
<protein>
    <recommendedName>
        <fullName evidence="3">histidine kinase</fullName>
        <ecNumber evidence="3">2.7.13.3</ecNumber>
    </recommendedName>
</protein>
<dbReference type="EC" id="2.7.13.3" evidence="3"/>
<evidence type="ECO:0000256" key="10">
    <source>
        <dbReference type="ARBA" id="ARBA00022840"/>
    </source>
</evidence>
<feature type="domain" description="Response regulatory" evidence="18">
    <location>
        <begin position="569"/>
        <end position="686"/>
    </location>
</feature>
<dbReference type="InterPro" id="IPR036097">
    <property type="entry name" value="HisK_dim/P_sf"/>
</dbReference>
<dbReference type="AlphaFoldDB" id="A0A226I1U7"/>
<dbReference type="CDD" id="cd16922">
    <property type="entry name" value="HATPase_EvgS-ArcB-TorS-like"/>
    <property type="match status" value="1"/>
</dbReference>
<dbReference type="PROSITE" id="PS50109">
    <property type="entry name" value="HIS_KIN"/>
    <property type="match status" value="1"/>
</dbReference>
<dbReference type="PROSITE" id="PS50894">
    <property type="entry name" value="HPT"/>
    <property type="match status" value="1"/>
</dbReference>
<dbReference type="Pfam" id="PF00512">
    <property type="entry name" value="HisKA"/>
    <property type="match status" value="1"/>
</dbReference>
<feature type="modified residue" description="4-aspartylphosphate" evidence="14">
    <location>
        <position position="618"/>
    </location>
</feature>
<dbReference type="InterPro" id="IPR036890">
    <property type="entry name" value="HATPase_C_sf"/>
</dbReference>
<feature type="modified residue" description="Phosphohistidine" evidence="13">
    <location>
        <position position="760"/>
    </location>
</feature>
<dbReference type="PROSITE" id="PS50110">
    <property type="entry name" value="RESPONSE_REGULATORY"/>
    <property type="match status" value="1"/>
</dbReference>
<name>A0A226I1U7_9FLAO</name>
<comment type="caution">
    <text evidence="20">The sequence shown here is derived from an EMBL/GenBank/DDBJ whole genome shotgun (WGS) entry which is preliminary data.</text>
</comment>
<dbReference type="SUPFAM" id="SSF47384">
    <property type="entry name" value="Homodimeric domain of signal transducing histidine kinase"/>
    <property type="match status" value="1"/>
</dbReference>
<comment type="catalytic activity">
    <reaction evidence="1">
        <text>ATP + protein L-histidine = ADP + protein N-phospho-L-histidine.</text>
        <dbReference type="EC" id="2.7.13.3"/>
    </reaction>
</comment>
<evidence type="ECO:0000256" key="3">
    <source>
        <dbReference type="ARBA" id="ARBA00012438"/>
    </source>
</evidence>
<evidence type="ECO:0000256" key="13">
    <source>
        <dbReference type="PROSITE-ProRule" id="PRU00110"/>
    </source>
</evidence>
<evidence type="ECO:0000256" key="12">
    <source>
        <dbReference type="ARBA" id="ARBA00023136"/>
    </source>
</evidence>
<dbReference type="Pfam" id="PF02518">
    <property type="entry name" value="HATPase_c"/>
    <property type="match status" value="1"/>
</dbReference>
<dbReference type="EMBL" id="MUHA01000013">
    <property type="protein sequence ID" value="OXA99681.1"/>
    <property type="molecule type" value="Genomic_DNA"/>
</dbReference>
<evidence type="ECO:0000256" key="14">
    <source>
        <dbReference type="PROSITE-ProRule" id="PRU00169"/>
    </source>
</evidence>
<keyword evidence="4" id="KW-1003">Cell membrane</keyword>
<dbReference type="PANTHER" id="PTHR43047:SF64">
    <property type="entry name" value="HISTIDINE KINASE CONTAINING CHEY-HOMOLOGOUS RECEIVER DOMAIN AND PAS DOMAIN-RELATED"/>
    <property type="match status" value="1"/>
</dbReference>
<evidence type="ECO:0000259" key="19">
    <source>
        <dbReference type="PROSITE" id="PS50894"/>
    </source>
</evidence>
<evidence type="ECO:0000256" key="11">
    <source>
        <dbReference type="ARBA" id="ARBA00022989"/>
    </source>
</evidence>
<evidence type="ECO:0000256" key="9">
    <source>
        <dbReference type="ARBA" id="ARBA00022777"/>
    </source>
</evidence>
<dbReference type="GO" id="GO:0005886">
    <property type="term" value="C:plasma membrane"/>
    <property type="evidence" value="ECO:0007669"/>
    <property type="project" value="UniProtKB-SubCell"/>
</dbReference>
<keyword evidence="10" id="KW-0547">Nucleotide-binding</keyword>
<dbReference type="GO" id="GO:0000155">
    <property type="term" value="F:phosphorelay sensor kinase activity"/>
    <property type="evidence" value="ECO:0007669"/>
    <property type="project" value="InterPro"/>
</dbReference>
<keyword evidence="8 16" id="KW-0812">Transmembrane</keyword>
<reference evidence="20 21" key="1">
    <citation type="submission" date="2016-11" db="EMBL/GenBank/DDBJ databases">
        <title>Whole genomes of Flavobacteriaceae.</title>
        <authorList>
            <person name="Stine C."/>
            <person name="Li C."/>
            <person name="Tadesse D."/>
        </authorList>
    </citation>
    <scope>NUCLEOTIDE SEQUENCE [LARGE SCALE GENOMIC DNA]</scope>
    <source>
        <strain evidence="20 21">CCUG 59446</strain>
    </source>
</reference>
<dbReference type="PANTHER" id="PTHR43047">
    <property type="entry name" value="TWO-COMPONENT HISTIDINE PROTEIN KINASE"/>
    <property type="match status" value="1"/>
</dbReference>
<dbReference type="Gene3D" id="1.10.287.130">
    <property type="match status" value="1"/>
</dbReference>
<gene>
    <name evidence="20" type="ORF">B0A75_11130</name>
</gene>
<feature type="transmembrane region" description="Helical" evidence="16">
    <location>
        <begin position="12"/>
        <end position="31"/>
    </location>
</feature>
<sequence>MESKKSYTALKVLFSYVALLALVVTVGWFLYSENVVYNKLEDKIAFEKTKILRVSKLFSNVYKTESLARKTIQTNSESDFKNYLIETDSLRARIDTLKQIVTTEYQKVLLDSVTYLLSEKTENIRKLKTIKNKADDEVSVNTAIDEITKMEFKLRKLELQDFSKNPNQLGSYQRNVLQKYVDYLNQNIPDDSTNTLSKQASDSILANSKKLLSNVKLKAEKKKESLNFEENKLLKNEIAISEQLRKVLRIIEREIIINSIKNNSLKEKSLRKVNEIVTASAIIGLILTIFFSILIVSDYSKSQLYKKQLEIANFKTKNLLKSREQLISTVSHDLKTPLSTIVGYSELLGNSDVSTKQSYFIKNIKNSSEYITQLVQDLLDFSKIEAGKITIEKVPFSLTEIIEDTAKSIQSVYEQKNIDLIINVDEKLKTRIVGDPFRLKQILTNIIGNAFKFTEEGFIKISAYCTDDKNSFAITIEDTGIGIEKGNQKLVFEEFAQANENIEKKYGGTGLGLSICQKIIAILGGSLKLESTFGKGSTFKIKLPLQFDSSTNTIEQNEKPKLGFTQKLTFIVIDDDTNLLNLTSGVLRQEKHEVLSFNSAVKALETIQNTPFDFIITDIQMPEMDGFMFLNKLQTSEKGLYKNQPVIALTGRTDLEPSVYTEAGFTTVIKKPYSPKVLIETIQSILADDRLPNTVINEQEAEETAAQLYSLKTLKEFLGQDNDALKDILKAFMASSNENFTALENAIAKENIADIRAIAHRIAPMFKQIEAREIGAILKILEQNDLEIEQVKDIYQDLKIKRDLLFNALQQEII</sequence>
<evidence type="ECO:0000256" key="2">
    <source>
        <dbReference type="ARBA" id="ARBA00004429"/>
    </source>
</evidence>
<dbReference type="SUPFAM" id="SSF55874">
    <property type="entry name" value="ATPase domain of HSP90 chaperone/DNA topoisomerase II/histidine kinase"/>
    <property type="match status" value="1"/>
</dbReference>
<dbReference type="RefSeq" id="WP_089054354.1">
    <property type="nucleotide sequence ID" value="NZ_MUHA01000013.1"/>
</dbReference>
<keyword evidence="9 20" id="KW-0418">Kinase</keyword>
<dbReference type="SUPFAM" id="SSF52172">
    <property type="entry name" value="CheY-like"/>
    <property type="match status" value="1"/>
</dbReference>
<dbReference type="SMART" id="SM00448">
    <property type="entry name" value="REC"/>
    <property type="match status" value="1"/>
</dbReference>
<organism evidence="20 21">
    <name type="scientific">Flavobacterium oncorhynchi</name>
    <dbReference type="NCBI Taxonomy" id="728056"/>
    <lineage>
        <taxon>Bacteria</taxon>
        <taxon>Pseudomonadati</taxon>
        <taxon>Bacteroidota</taxon>
        <taxon>Flavobacteriia</taxon>
        <taxon>Flavobacteriales</taxon>
        <taxon>Flavobacteriaceae</taxon>
        <taxon>Flavobacterium</taxon>
    </lineage>
</organism>
<dbReference type="SUPFAM" id="SSF47226">
    <property type="entry name" value="Histidine-containing phosphotransfer domain, HPT domain"/>
    <property type="match status" value="1"/>
</dbReference>
<dbReference type="CDD" id="cd00082">
    <property type="entry name" value="HisKA"/>
    <property type="match status" value="1"/>
</dbReference>
<evidence type="ECO:0000256" key="16">
    <source>
        <dbReference type="SAM" id="Phobius"/>
    </source>
</evidence>
<comment type="subcellular location">
    <subcellularLocation>
        <location evidence="2">Cell inner membrane</location>
        <topology evidence="2">Multi-pass membrane protein</topology>
    </subcellularLocation>
</comment>
<evidence type="ECO:0000259" key="17">
    <source>
        <dbReference type="PROSITE" id="PS50109"/>
    </source>
</evidence>
<dbReference type="InterPro" id="IPR036641">
    <property type="entry name" value="HPT_dom_sf"/>
</dbReference>
<evidence type="ECO:0000313" key="21">
    <source>
        <dbReference type="Proteomes" id="UP000198336"/>
    </source>
</evidence>
<keyword evidence="5" id="KW-0997">Cell inner membrane</keyword>